<feature type="compositionally biased region" description="Polar residues" evidence="1">
    <location>
        <begin position="203"/>
        <end position="215"/>
    </location>
</feature>
<dbReference type="AlphaFoldDB" id="A0A9W8RU81"/>
<gene>
    <name evidence="2" type="ORF">NW762_009277</name>
</gene>
<accession>A0A9W8RU81</accession>
<feature type="compositionally biased region" description="Basic and acidic residues" evidence="1">
    <location>
        <begin position="148"/>
        <end position="159"/>
    </location>
</feature>
<feature type="compositionally biased region" description="Acidic residues" evidence="1">
    <location>
        <begin position="160"/>
        <end position="180"/>
    </location>
</feature>
<dbReference type="OrthoDB" id="5138733at2759"/>
<reference evidence="2" key="1">
    <citation type="submission" date="2022-09" db="EMBL/GenBank/DDBJ databases">
        <title>Fusarium specimens isolated from Avocado Roots.</title>
        <authorList>
            <person name="Stajich J."/>
            <person name="Roper C."/>
            <person name="Heimlech-Rivalta G."/>
        </authorList>
    </citation>
    <scope>NUCLEOTIDE SEQUENCE</scope>
    <source>
        <strain evidence="2">CF00136</strain>
    </source>
</reference>
<dbReference type="EMBL" id="JAOQAZ010000019">
    <property type="protein sequence ID" value="KAJ4256199.1"/>
    <property type="molecule type" value="Genomic_DNA"/>
</dbReference>
<keyword evidence="3" id="KW-1185">Reference proteome</keyword>
<comment type="caution">
    <text evidence="2">The sequence shown here is derived from an EMBL/GenBank/DDBJ whole genome shotgun (WGS) entry which is preliminary data.</text>
</comment>
<evidence type="ECO:0000313" key="3">
    <source>
        <dbReference type="Proteomes" id="UP001152049"/>
    </source>
</evidence>
<evidence type="ECO:0000313" key="2">
    <source>
        <dbReference type="EMBL" id="KAJ4256199.1"/>
    </source>
</evidence>
<name>A0A9W8RU81_9HYPO</name>
<proteinExistence type="predicted"/>
<protein>
    <submittedName>
        <fullName evidence="2">Uncharacterized protein</fullName>
    </submittedName>
</protein>
<evidence type="ECO:0000256" key="1">
    <source>
        <dbReference type="SAM" id="MobiDB-lite"/>
    </source>
</evidence>
<feature type="region of interest" description="Disordered" evidence="1">
    <location>
        <begin position="123"/>
        <end position="378"/>
    </location>
</feature>
<feature type="compositionally biased region" description="Basic and acidic residues" evidence="1">
    <location>
        <begin position="216"/>
        <end position="225"/>
    </location>
</feature>
<organism evidence="2 3">
    <name type="scientific">Fusarium torreyae</name>
    <dbReference type="NCBI Taxonomy" id="1237075"/>
    <lineage>
        <taxon>Eukaryota</taxon>
        <taxon>Fungi</taxon>
        <taxon>Dikarya</taxon>
        <taxon>Ascomycota</taxon>
        <taxon>Pezizomycotina</taxon>
        <taxon>Sordariomycetes</taxon>
        <taxon>Hypocreomycetidae</taxon>
        <taxon>Hypocreales</taxon>
        <taxon>Nectriaceae</taxon>
        <taxon>Fusarium</taxon>
    </lineage>
</organism>
<sequence>MGRTKVGEIPQCQALRKLLGVGTPHDKESICFKNTIQEFRVQYRSDEGEFGYSFRTWGDPSHQKGLIRMTDGFLERDGQGPRFWPDHEGSAPVKPLKWTKDRARIKKLIKQLFWRMNQQQHWKGVGSSLRTTNNRSARSNPRRSQTLDQERPTERHPVENEDTTMDDMIEYWNQDQDDSDSPDHPWRSADPYQVPQSPDRANAQAQASTPGTPANKTRDAQRPDTDPESTQTNERPSPFGPTAPLAQMTEHQEATPPPEAAAPADVSYTPSSRSRKIVERQGFVDTREIEVDEDLRSNSPAPSERSDPDFRPSPEAAPQPQQDSQMDEPSITRSHPDPEPLEQPRPSTERSAPRDIVTTSSAMPPPPLPLSRRTPARAPAQIRRRIVIKYSVQITPGNYRLWDHRGTFNRMSMEDFEKVHKLANIDSVQFLLEGEGMSWDDQVLQGDDFGFQNMKNRFTKKIKSDLAKPENTREVVEYEILVIPVKNAEPEVEFIREQTVCL</sequence>
<feature type="compositionally biased region" description="Low complexity" evidence="1">
    <location>
        <begin position="127"/>
        <end position="144"/>
    </location>
</feature>
<dbReference type="Proteomes" id="UP001152049">
    <property type="component" value="Unassembled WGS sequence"/>
</dbReference>